<sequence length="58" mass="6389">VASSHGDHNINVTDLRTNKCISTLTGHPRTPWCIAFHPHRNDILASGCLGGQVRVWDL</sequence>
<proteinExistence type="predicted"/>
<organism evidence="2 3">
    <name type="scientific">Daphnia pulex</name>
    <name type="common">Water flea</name>
    <dbReference type="NCBI Taxonomy" id="6669"/>
    <lineage>
        <taxon>Eukaryota</taxon>
        <taxon>Metazoa</taxon>
        <taxon>Ecdysozoa</taxon>
        <taxon>Arthropoda</taxon>
        <taxon>Crustacea</taxon>
        <taxon>Branchiopoda</taxon>
        <taxon>Diplostraca</taxon>
        <taxon>Cladocera</taxon>
        <taxon>Anomopoda</taxon>
        <taxon>Daphniidae</taxon>
        <taxon>Daphnia</taxon>
    </lineage>
</organism>
<gene>
    <name evidence="2" type="ORF">DAPPUDRAFT_16207</name>
</gene>
<dbReference type="PROSITE" id="PS50082">
    <property type="entry name" value="WD_REPEATS_2"/>
    <property type="match status" value="1"/>
</dbReference>
<dbReference type="PANTHER" id="PTHR22874:SF1">
    <property type="entry name" value="ACTIVATING MOLECULE IN BECN1-REGULATED AUTOPHAGY PROTEIN 1"/>
    <property type="match status" value="1"/>
</dbReference>
<dbReference type="InterPro" id="IPR015943">
    <property type="entry name" value="WD40/YVTN_repeat-like_dom_sf"/>
</dbReference>
<keyword evidence="3" id="KW-1185">Reference proteome</keyword>
<dbReference type="KEGG" id="dpx:DAPPUDRAFT_16207"/>
<feature type="non-terminal residue" evidence="2">
    <location>
        <position position="1"/>
    </location>
</feature>
<evidence type="ECO:0000313" key="3">
    <source>
        <dbReference type="Proteomes" id="UP000000305"/>
    </source>
</evidence>
<dbReference type="STRING" id="6669.E9GXX5"/>
<dbReference type="EMBL" id="GL732573">
    <property type="protein sequence ID" value="EFX75736.1"/>
    <property type="molecule type" value="Genomic_DNA"/>
</dbReference>
<dbReference type="HOGENOM" id="CLU_2984919_0_0_1"/>
<dbReference type="Proteomes" id="UP000000305">
    <property type="component" value="Unassembled WGS sequence"/>
</dbReference>
<dbReference type="SMART" id="SM00320">
    <property type="entry name" value="WD40"/>
    <property type="match status" value="1"/>
</dbReference>
<dbReference type="Gene3D" id="2.130.10.10">
    <property type="entry name" value="YVTN repeat-like/Quinoprotein amine dehydrogenase"/>
    <property type="match status" value="1"/>
</dbReference>
<protein>
    <submittedName>
        <fullName evidence="2">Uncharacterized protein</fullName>
    </submittedName>
</protein>
<name>E9GXX5_DAPPU</name>
<dbReference type="FunFam" id="2.130.10.10:FF:004395">
    <property type="entry name" value="Uncharacterized protein"/>
    <property type="match status" value="1"/>
</dbReference>
<dbReference type="eggNOG" id="KOG0266">
    <property type="taxonomic scope" value="Eukaryota"/>
</dbReference>
<dbReference type="InterPro" id="IPR036322">
    <property type="entry name" value="WD40_repeat_dom_sf"/>
</dbReference>
<dbReference type="AlphaFoldDB" id="E9GXX5"/>
<keyword evidence="1" id="KW-0853">WD repeat</keyword>
<dbReference type="InterPro" id="IPR052596">
    <property type="entry name" value="AMBRA1_autophagy"/>
</dbReference>
<feature type="non-terminal residue" evidence="2">
    <location>
        <position position="58"/>
    </location>
</feature>
<dbReference type="PANTHER" id="PTHR22874">
    <property type="entry name" value="ACTIVATING MOLECULE IN BECN1-REGULATED AUTOPHAGY PROTEIN 1"/>
    <property type="match status" value="1"/>
</dbReference>
<dbReference type="Pfam" id="PF00400">
    <property type="entry name" value="WD40"/>
    <property type="match status" value="1"/>
</dbReference>
<reference evidence="2 3" key="1">
    <citation type="journal article" date="2011" name="Science">
        <title>The ecoresponsive genome of Daphnia pulex.</title>
        <authorList>
            <person name="Colbourne J.K."/>
            <person name="Pfrender M.E."/>
            <person name="Gilbert D."/>
            <person name="Thomas W.K."/>
            <person name="Tucker A."/>
            <person name="Oakley T.H."/>
            <person name="Tokishita S."/>
            <person name="Aerts A."/>
            <person name="Arnold G.J."/>
            <person name="Basu M.K."/>
            <person name="Bauer D.J."/>
            <person name="Caceres C.E."/>
            <person name="Carmel L."/>
            <person name="Casola C."/>
            <person name="Choi J.H."/>
            <person name="Detter J.C."/>
            <person name="Dong Q."/>
            <person name="Dusheyko S."/>
            <person name="Eads B.D."/>
            <person name="Frohlich T."/>
            <person name="Geiler-Samerotte K.A."/>
            <person name="Gerlach D."/>
            <person name="Hatcher P."/>
            <person name="Jogdeo S."/>
            <person name="Krijgsveld J."/>
            <person name="Kriventseva E.V."/>
            <person name="Kultz D."/>
            <person name="Laforsch C."/>
            <person name="Lindquist E."/>
            <person name="Lopez J."/>
            <person name="Manak J.R."/>
            <person name="Muller J."/>
            <person name="Pangilinan J."/>
            <person name="Patwardhan R.P."/>
            <person name="Pitluck S."/>
            <person name="Pritham E.J."/>
            <person name="Rechtsteiner A."/>
            <person name="Rho M."/>
            <person name="Rogozin I.B."/>
            <person name="Sakarya O."/>
            <person name="Salamov A."/>
            <person name="Schaack S."/>
            <person name="Shapiro H."/>
            <person name="Shiga Y."/>
            <person name="Skalitzky C."/>
            <person name="Smith Z."/>
            <person name="Souvorov A."/>
            <person name="Sung W."/>
            <person name="Tang Z."/>
            <person name="Tsuchiya D."/>
            <person name="Tu H."/>
            <person name="Vos H."/>
            <person name="Wang M."/>
            <person name="Wolf Y.I."/>
            <person name="Yamagata H."/>
            <person name="Yamada T."/>
            <person name="Ye Y."/>
            <person name="Shaw J.R."/>
            <person name="Andrews J."/>
            <person name="Crease T.J."/>
            <person name="Tang H."/>
            <person name="Lucas S.M."/>
            <person name="Robertson H.M."/>
            <person name="Bork P."/>
            <person name="Koonin E.V."/>
            <person name="Zdobnov E.M."/>
            <person name="Grigoriev I.V."/>
            <person name="Lynch M."/>
            <person name="Boore J.L."/>
        </authorList>
    </citation>
    <scope>NUCLEOTIDE SEQUENCE [LARGE SCALE GENOMIC DNA]</scope>
</reference>
<dbReference type="OrthoDB" id="6363363at2759"/>
<dbReference type="SUPFAM" id="SSF50978">
    <property type="entry name" value="WD40 repeat-like"/>
    <property type="match status" value="1"/>
</dbReference>
<evidence type="ECO:0000256" key="1">
    <source>
        <dbReference type="PROSITE-ProRule" id="PRU00221"/>
    </source>
</evidence>
<feature type="repeat" description="WD" evidence="1">
    <location>
        <begin position="24"/>
        <end position="58"/>
    </location>
</feature>
<dbReference type="PROSITE" id="PS50294">
    <property type="entry name" value="WD_REPEATS_REGION"/>
    <property type="match status" value="1"/>
</dbReference>
<accession>E9GXX5</accession>
<dbReference type="InParanoid" id="E9GXX5"/>
<dbReference type="InterPro" id="IPR001680">
    <property type="entry name" value="WD40_rpt"/>
</dbReference>
<evidence type="ECO:0000313" key="2">
    <source>
        <dbReference type="EMBL" id="EFX75736.1"/>
    </source>
</evidence>